<name>A0AAF1BPR0_9TREE</name>
<dbReference type="SUPFAM" id="SSF54197">
    <property type="entry name" value="HIT-like"/>
    <property type="match status" value="1"/>
</dbReference>
<evidence type="ECO:0000256" key="1">
    <source>
        <dbReference type="ARBA" id="ARBA00022741"/>
    </source>
</evidence>
<feature type="active site" description="Tele-AMP-histidine intermediate" evidence="3">
    <location>
        <position position="123"/>
    </location>
</feature>
<evidence type="ECO:0000256" key="4">
    <source>
        <dbReference type="PIRSR" id="PIRSR601310-3"/>
    </source>
</evidence>
<reference evidence="7" key="1">
    <citation type="submission" date="2023-10" db="EMBL/GenBank/DDBJ databases">
        <authorList>
            <person name="Noh H."/>
        </authorList>
    </citation>
    <scope>NUCLEOTIDE SEQUENCE</scope>
    <source>
        <strain evidence="7">DUCC4014</strain>
    </source>
</reference>
<dbReference type="PRINTS" id="PR00332">
    <property type="entry name" value="HISTRIAD"/>
</dbReference>
<dbReference type="EMBL" id="CP086720">
    <property type="protein sequence ID" value="WOO85695.1"/>
    <property type="molecule type" value="Genomic_DNA"/>
</dbReference>
<evidence type="ECO:0000256" key="5">
    <source>
        <dbReference type="PROSITE-ProRule" id="PRU00464"/>
    </source>
</evidence>
<dbReference type="InterPro" id="IPR001310">
    <property type="entry name" value="Histidine_triad_HIT"/>
</dbReference>
<keyword evidence="2" id="KW-0378">Hydrolase</keyword>
<dbReference type="InterPro" id="IPR011146">
    <property type="entry name" value="HIT-like"/>
</dbReference>
<dbReference type="Proteomes" id="UP000827549">
    <property type="component" value="Chromosome 7"/>
</dbReference>
<dbReference type="Gene3D" id="3.30.428.10">
    <property type="entry name" value="HIT-like"/>
    <property type="match status" value="1"/>
</dbReference>
<keyword evidence="1" id="KW-0547">Nucleotide-binding</keyword>
<dbReference type="PANTHER" id="PTHR12486:SF5">
    <property type="entry name" value="ADENOSINE 5'-MONOPHOSPHORAMIDASE HINT3"/>
    <property type="match status" value="1"/>
</dbReference>
<evidence type="ECO:0000313" key="8">
    <source>
        <dbReference type="Proteomes" id="UP000827549"/>
    </source>
</evidence>
<feature type="short sequence motif" description="Histidine triad motif" evidence="4 5">
    <location>
        <begin position="121"/>
        <end position="125"/>
    </location>
</feature>
<proteinExistence type="predicted"/>
<dbReference type="GO" id="GO:0016787">
    <property type="term" value="F:hydrolase activity"/>
    <property type="evidence" value="ECO:0007669"/>
    <property type="project" value="UniProtKB-KW"/>
</dbReference>
<dbReference type="InterPro" id="IPR036265">
    <property type="entry name" value="HIT-like_sf"/>
</dbReference>
<evidence type="ECO:0000256" key="3">
    <source>
        <dbReference type="PIRSR" id="PIRSR601310-1"/>
    </source>
</evidence>
<protein>
    <submittedName>
        <fullName evidence="7">Histidine triad nucleotide-binding protein 3</fullName>
    </submittedName>
</protein>
<keyword evidence="8" id="KW-1185">Reference proteome</keyword>
<dbReference type="PANTHER" id="PTHR12486">
    <property type="entry name" value="APRATAXIN-RELATED"/>
    <property type="match status" value="1"/>
</dbReference>
<evidence type="ECO:0000259" key="6">
    <source>
        <dbReference type="PROSITE" id="PS51084"/>
    </source>
</evidence>
<dbReference type="GeneID" id="87812354"/>
<dbReference type="AlphaFoldDB" id="A0AAF1BPR0"/>
<gene>
    <name evidence="7" type="primary">hint3</name>
    <name evidence="7" type="ORF">LOC62_07G009191</name>
</gene>
<sequence length="180" mass="20088">MRYLSCFGRQKRPPDNNDAERASLNGGDEAYVRGCVFCDVTRERGFNIAYEDDELIVFHDRSPAAREHLLVIPRRHVSTVRELRAPDAALIERMFARARALRPGPDVRMGFHIPPFSSVHHIHLHVLVPPLKFKGVLKYPVAPGTDGGKGWSWFVTPSQVISILEANGRVGLGPTAGRKS</sequence>
<organism evidence="7 8">
    <name type="scientific">Vanrija pseudolonga</name>
    <dbReference type="NCBI Taxonomy" id="143232"/>
    <lineage>
        <taxon>Eukaryota</taxon>
        <taxon>Fungi</taxon>
        <taxon>Dikarya</taxon>
        <taxon>Basidiomycota</taxon>
        <taxon>Agaricomycotina</taxon>
        <taxon>Tremellomycetes</taxon>
        <taxon>Trichosporonales</taxon>
        <taxon>Trichosporonaceae</taxon>
        <taxon>Vanrija</taxon>
    </lineage>
</organism>
<evidence type="ECO:0000256" key="2">
    <source>
        <dbReference type="ARBA" id="ARBA00022801"/>
    </source>
</evidence>
<dbReference type="Pfam" id="PF11969">
    <property type="entry name" value="DcpS_C"/>
    <property type="match status" value="1"/>
</dbReference>
<dbReference type="PROSITE" id="PS51084">
    <property type="entry name" value="HIT_2"/>
    <property type="match status" value="1"/>
</dbReference>
<evidence type="ECO:0000313" key="7">
    <source>
        <dbReference type="EMBL" id="WOO85695.1"/>
    </source>
</evidence>
<feature type="domain" description="HIT" evidence="6">
    <location>
        <begin position="36"/>
        <end position="139"/>
    </location>
</feature>
<dbReference type="RefSeq" id="XP_062631721.1">
    <property type="nucleotide sequence ID" value="XM_062775737.1"/>
</dbReference>
<dbReference type="GO" id="GO:0000166">
    <property type="term" value="F:nucleotide binding"/>
    <property type="evidence" value="ECO:0007669"/>
    <property type="project" value="UniProtKB-KW"/>
</dbReference>
<accession>A0AAF1BPR0</accession>